<dbReference type="EMBL" id="JAWZYT010006757">
    <property type="protein sequence ID" value="KAK4287591.1"/>
    <property type="molecule type" value="Genomic_DNA"/>
</dbReference>
<evidence type="ECO:0000313" key="2">
    <source>
        <dbReference type="Proteomes" id="UP001292094"/>
    </source>
</evidence>
<proteinExistence type="predicted"/>
<name>A0AAE1NDZ5_9EUCA</name>
<accession>A0AAE1NDZ5</accession>
<protein>
    <submittedName>
        <fullName evidence="1">Uncharacterized protein</fullName>
    </submittedName>
</protein>
<organism evidence="1 2">
    <name type="scientific">Petrolisthes manimaculis</name>
    <dbReference type="NCBI Taxonomy" id="1843537"/>
    <lineage>
        <taxon>Eukaryota</taxon>
        <taxon>Metazoa</taxon>
        <taxon>Ecdysozoa</taxon>
        <taxon>Arthropoda</taxon>
        <taxon>Crustacea</taxon>
        <taxon>Multicrustacea</taxon>
        <taxon>Malacostraca</taxon>
        <taxon>Eumalacostraca</taxon>
        <taxon>Eucarida</taxon>
        <taxon>Decapoda</taxon>
        <taxon>Pleocyemata</taxon>
        <taxon>Anomura</taxon>
        <taxon>Galatheoidea</taxon>
        <taxon>Porcellanidae</taxon>
        <taxon>Petrolisthes</taxon>
    </lineage>
</organism>
<reference evidence="1" key="1">
    <citation type="submission" date="2023-11" db="EMBL/GenBank/DDBJ databases">
        <title>Genome assemblies of two species of porcelain crab, Petrolisthes cinctipes and Petrolisthes manimaculis (Anomura: Porcellanidae).</title>
        <authorList>
            <person name="Angst P."/>
        </authorList>
    </citation>
    <scope>NUCLEOTIDE SEQUENCE</scope>
    <source>
        <strain evidence="1">PB745_02</strain>
        <tissue evidence="1">Gill</tissue>
    </source>
</reference>
<dbReference type="AlphaFoldDB" id="A0AAE1NDZ5"/>
<evidence type="ECO:0000313" key="1">
    <source>
        <dbReference type="EMBL" id="KAK4287591.1"/>
    </source>
</evidence>
<sequence length="78" mass="9025">MHVRGNASVYTLARLGYRWVTPAGELYCLEHGIQPDGHLAEDAPQEENMYTTFFQRQVVASMYPEPSMWTSSLQWSTW</sequence>
<comment type="caution">
    <text evidence="1">The sequence shown here is derived from an EMBL/GenBank/DDBJ whole genome shotgun (WGS) entry which is preliminary data.</text>
</comment>
<gene>
    <name evidence="1" type="ORF">Pmani_039346</name>
</gene>
<dbReference type="Proteomes" id="UP001292094">
    <property type="component" value="Unassembled WGS sequence"/>
</dbReference>
<keyword evidence="2" id="KW-1185">Reference proteome</keyword>